<reference evidence="2 3" key="1">
    <citation type="journal article" date="2015" name="Genome Biol. Evol.">
        <title>Comparative Genomics of a Bacterivorous Green Alga Reveals Evolutionary Causalities and Consequences of Phago-Mixotrophic Mode of Nutrition.</title>
        <authorList>
            <person name="Burns J.A."/>
            <person name="Paasch A."/>
            <person name="Narechania A."/>
            <person name="Kim E."/>
        </authorList>
    </citation>
    <scope>NUCLEOTIDE SEQUENCE [LARGE SCALE GENOMIC DNA]</scope>
    <source>
        <strain evidence="2 3">PLY_AMNH</strain>
    </source>
</reference>
<evidence type="ECO:0000259" key="1">
    <source>
        <dbReference type="PROSITE" id="PS50238"/>
    </source>
</evidence>
<evidence type="ECO:0000313" key="3">
    <source>
        <dbReference type="Proteomes" id="UP001190700"/>
    </source>
</evidence>
<gene>
    <name evidence="2" type="ORF">CYMTET_20213</name>
</gene>
<feature type="non-terminal residue" evidence="2">
    <location>
        <position position="1"/>
    </location>
</feature>
<dbReference type="InterPro" id="IPR000198">
    <property type="entry name" value="RhoGAP_dom"/>
</dbReference>
<dbReference type="EMBL" id="LGRX02009751">
    <property type="protein sequence ID" value="KAK3271433.1"/>
    <property type="molecule type" value="Genomic_DNA"/>
</dbReference>
<comment type="caution">
    <text evidence="2">The sequence shown here is derived from an EMBL/GenBank/DDBJ whole genome shotgun (WGS) entry which is preliminary data.</text>
</comment>
<dbReference type="PROSITE" id="PS50238">
    <property type="entry name" value="RHOGAP"/>
    <property type="match status" value="1"/>
</dbReference>
<accession>A0AAE0G4Y7</accession>
<feature type="domain" description="Rho-GAP" evidence="1">
    <location>
        <begin position="1"/>
        <end position="104"/>
    </location>
</feature>
<sequence>VIPVMMYDECLSLANKRGALQPLLQRLPAPNLRILEEVVRMLAVATSPGNKEHTGLSTETAGVALGPCLMWPKAKPQDQTQAHQQKLMQAVFVATLVDAMISRTLPWPALVFSEKRGLIKLPPAPVAPSTQD</sequence>
<dbReference type="GO" id="GO:0007165">
    <property type="term" value="P:signal transduction"/>
    <property type="evidence" value="ECO:0007669"/>
    <property type="project" value="InterPro"/>
</dbReference>
<dbReference type="Gene3D" id="1.10.555.10">
    <property type="entry name" value="Rho GTPase activation protein"/>
    <property type="match status" value="1"/>
</dbReference>
<dbReference type="AlphaFoldDB" id="A0AAE0G4Y7"/>
<proteinExistence type="predicted"/>
<dbReference type="Proteomes" id="UP001190700">
    <property type="component" value="Unassembled WGS sequence"/>
</dbReference>
<protein>
    <recommendedName>
        <fullName evidence="1">Rho-GAP domain-containing protein</fullName>
    </recommendedName>
</protein>
<dbReference type="SUPFAM" id="SSF48350">
    <property type="entry name" value="GTPase activation domain, GAP"/>
    <property type="match status" value="1"/>
</dbReference>
<organism evidence="2 3">
    <name type="scientific">Cymbomonas tetramitiformis</name>
    <dbReference type="NCBI Taxonomy" id="36881"/>
    <lineage>
        <taxon>Eukaryota</taxon>
        <taxon>Viridiplantae</taxon>
        <taxon>Chlorophyta</taxon>
        <taxon>Pyramimonadophyceae</taxon>
        <taxon>Pyramimonadales</taxon>
        <taxon>Pyramimonadaceae</taxon>
        <taxon>Cymbomonas</taxon>
    </lineage>
</organism>
<dbReference type="InterPro" id="IPR008936">
    <property type="entry name" value="Rho_GTPase_activation_prot"/>
</dbReference>
<name>A0AAE0G4Y7_9CHLO</name>
<keyword evidence="3" id="KW-1185">Reference proteome</keyword>
<evidence type="ECO:0000313" key="2">
    <source>
        <dbReference type="EMBL" id="KAK3271433.1"/>
    </source>
</evidence>